<dbReference type="InParanoid" id="G2XQT6"/>
<proteinExistence type="predicted"/>
<dbReference type="Proteomes" id="UP000008177">
    <property type="component" value="Unplaced contigs"/>
</dbReference>
<accession>G2XQT6</accession>
<reference evidence="2" key="1">
    <citation type="journal article" date="2011" name="PLoS Genet.">
        <title>Genomic analysis of the necrotrophic fungal pathogens Sclerotinia sclerotiorum and Botrytis cinerea.</title>
        <authorList>
            <person name="Amselem J."/>
            <person name="Cuomo C.A."/>
            <person name="van Kan J.A."/>
            <person name="Viaud M."/>
            <person name="Benito E.P."/>
            <person name="Couloux A."/>
            <person name="Coutinho P.M."/>
            <person name="de Vries R.P."/>
            <person name="Dyer P.S."/>
            <person name="Fillinger S."/>
            <person name="Fournier E."/>
            <person name="Gout L."/>
            <person name="Hahn M."/>
            <person name="Kohn L."/>
            <person name="Lapalu N."/>
            <person name="Plummer K.M."/>
            <person name="Pradier J.M."/>
            <person name="Quevillon E."/>
            <person name="Sharon A."/>
            <person name="Simon A."/>
            <person name="ten Have A."/>
            <person name="Tudzynski B."/>
            <person name="Tudzynski P."/>
            <person name="Wincker P."/>
            <person name="Andrew M."/>
            <person name="Anthouard V."/>
            <person name="Beever R.E."/>
            <person name="Beffa R."/>
            <person name="Benoit I."/>
            <person name="Bouzid O."/>
            <person name="Brault B."/>
            <person name="Chen Z."/>
            <person name="Choquer M."/>
            <person name="Collemare J."/>
            <person name="Cotton P."/>
            <person name="Danchin E.G."/>
            <person name="Da Silva C."/>
            <person name="Gautier A."/>
            <person name="Giraud C."/>
            <person name="Giraud T."/>
            <person name="Gonzalez C."/>
            <person name="Grossetete S."/>
            <person name="Guldener U."/>
            <person name="Henrissat B."/>
            <person name="Howlett B.J."/>
            <person name="Kodira C."/>
            <person name="Kretschmer M."/>
            <person name="Lappartient A."/>
            <person name="Leroch M."/>
            <person name="Levis C."/>
            <person name="Mauceli E."/>
            <person name="Neuveglise C."/>
            <person name="Oeser B."/>
            <person name="Pearson M."/>
            <person name="Poulain J."/>
            <person name="Poussereau N."/>
            <person name="Quesneville H."/>
            <person name="Rascle C."/>
            <person name="Schumacher J."/>
            <person name="Segurens B."/>
            <person name="Sexton A."/>
            <person name="Silva E."/>
            <person name="Sirven C."/>
            <person name="Soanes D.M."/>
            <person name="Talbot N.J."/>
            <person name="Templeton M."/>
            <person name="Yandava C."/>
            <person name="Yarden O."/>
            <person name="Zeng Q."/>
            <person name="Rollins J.A."/>
            <person name="Lebrun M.H."/>
            <person name="Dickman M."/>
        </authorList>
    </citation>
    <scope>NUCLEOTIDE SEQUENCE [LARGE SCALE GENOMIC DNA]</scope>
    <source>
        <strain evidence="2">T4</strain>
    </source>
</reference>
<protein>
    <submittedName>
        <fullName evidence="1">Uncharacterized protein</fullName>
    </submittedName>
</protein>
<dbReference type="HOGENOM" id="CLU_3142823_0_0_1"/>
<evidence type="ECO:0000313" key="1">
    <source>
        <dbReference type="EMBL" id="CCD33623.1"/>
    </source>
</evidence>
<name>G2XQT6_BOTF4</name>
<evidence type="ECO:0000313" key="2">
    <source>
        <dbReference type="Proteomes" id="UP000008177"/>
    </source>
</evidence>
<gene>
    <name evidence="1" type="ORF">BofuT4_uP068390.1</name>
</gene>
<dbReference type="AlphaFoldDB" id="G2XQT6"/>
<dbReference type="EMBL" id="FQ790253">
    <property type="protein sequence ID" value="CCD33623.1"/>
    <property type="molecule type" value="Genomic_DNA"/>
</dbReference>
<organism evidence="1 2">
    <name type="scientific">Botryotinia fuckeliana (strain T4)</name>
    <name type="common">Noble rot fungus</name>
    <name type="synonym">Botrytis cinerea</name>
    <dbReference type="NCBI Taxonomy" id="999810"/>
    <lineage>
        <taxon>Eukaryota</taxon>
        <taxon>Fungi</taxon>
        <taxon>Dikarya</taxon>
        <taxon>Ascomycota</taxon>
        <taxon>Pezizomycotina</taxon>
        <taxon>Leotiomycetes</taxon>
        <taxon>Helotiales</taxon>
        <taxon>Sclerotiniaceae</taxon>
        <taxon>Botrytis</taxon>
    </lineage>
</organism>
<sequence>MLVLVCIIESLNSKAGLKLNVVHLVKSTPLSYDGLPVSGGCQSFAVTTM</sequence>